<keyword evidence="7" id="KW-0378">Hydrolase</keyword>
<comment type="catalytic activity">
    <reaction evidence="20">
        <text>hexadecanoyl-CoA + H2O = hexadecanoate + CoA + H(+)</text>
        <dbReference type="Rhea" id="RHEA:16645"/>
        <dbReference type="ChEBI" id="CHEBI:7896"/>
        <dbReference type="ChEBI" id="CHEBI:15377"/>
        <dbReference type="ChEBI" id="CHEBI:15378"/>
        <dbReference type="ChEBI" id="CHEBI:57287"/>
        <dbReference type="ChEBI" id="CHEBI:57379"/>
        <dbReference type="EC" id="3.1.2.2"/>
    </reaction>
    <physiologicalReaction direction="left-to-right" evidence="20">
        <dbReference type="Rhea" id="RHEA:16646"/>
    </physiologicalReaction>
</comment>
<evidence type="ECO:0000256" key="9">
    <source>
        <dbReference type="ARBA" id="ARBA00022946"/>
    </source>
</evidence>
<keyword evidence="26" id="KW-1185">Reference proteome</keyword>
<dbReference type="EC" id="3.1.2.2" evidence="16"/>
<dbReference type="GO" id="GO:0006631">
    <property type="term" value="P:fatty acid metabolic process"/>
    <property type="evidence" value="ECO:0007669"/>
    <property type="project" value="UniProtKB-KW"/>
</dbReference>
<evidence type="ECO:0000313" key="26">
    <source>
        <dbReference type="Proteomes" id="UP000279306"/>
    </source>
</evidence>
<dbReference type="GO" id="GO:0016020">
    <property type="term" value="C:membrane"/>
    <property type="evidence" value="ECO:0007669"/>
    <property type="project" value="UniProtKB-SubCell"/>
</dbReference>
<comment type="catalytic activity">
    <reaction evidence="14">
        <text>(9Z)-octadecenoyl-CoA + H2O = (9Z)-octadecenoate + CoA + H(+)</text>
        <dbReference type="Rhea" id="RHEA:40139"/>
        <dbReference type="ChEBI" id="CHEBI:15377"/>
        <dbReference type="ChEBI" id="CHEBI:15378"/>
        <dbReference type="ChEBI" id="CHEBI:30823"/>
        <dbReference type="ChEBI" id="CHEBI:57287"/>
        <dbReference type="ChEBI" id="CHEBI:57387"/>
    </reaction>
    <physiologicalReaction direction="left-to-right" evidence="14">
        <dbReference type="Rhea" id="RHEA:40140"/>
    </physiologicalReaction>
</comment>
<dbReference type="KEGG" id="mauu:NCTC10437_02942"/>
<evidence type="ECO:0000256" key="16">
    <source>
        <dbReference type="ARBA" id="ARBA00038848"/>
    </source>
</evidence>
<gene>
    <name evidence="25" type="ORF">NCTC10437_02942</name>
</gene>
<evidence type="ECO:0000256" key="6">
    <source>
        <dbReference type="ARBA" id="ARBA00022703"/>
    </source>
</evidence>
<dbReference type="GO" id="GO:0005737">
    <property type="term" value="C:cytoplasm"/>
    <property type="evidence" value="ECO:0007669"/>
    <property type="project" value="UniProtKB-SubCell"/>
</dbReference>
<evidence type="ECO:0000256" key="14">
    <source>
        <dbReference type="ARBA" id="ARBA00037002"/>
    </source>
</evidence>
<dbReference type="InterPro" id="IPR052365">
    <property type="entry name" value="THEM4/THEM5_acyl-CoA_thioest"/>
</dbReference>
<comment type="catalytic activity">
    <reaction evidence="19">
        <text>octanoyl-CoA + H2O = octanoate + CoA + H(+)</text>
        <dbReference type="Rhea" id="RHEA:30143"/>
        <dbReference type="ChEBI" id="CHEBI:15377"/>
        <dbReference type="ChEBI" id="CHEBI:15378"/>
        <dbReference type="ChEBI" id="CHEBI:25646"/>
        <dbReference type="ChEBI" id="CHEBI:57287"/>
        <dbReference type="ChEBI" id="CHEBI:57386"/>
    </reaction>
    <physiologicalReaction direction="left-to-right" evidence="19">
        <dbReference type="Rhea" id="RHEA:30144"/>
    </physiologicalReaction>
</comment>
<evidence type="ECO:0000256" key="11">
    <source>
        <dbReference type="ARBA" id="ARBA00023136"/>
    </source>
</evidence>
<dbReference type="OrthoDB" id="5242242at2"/>
<comment type="similarity">
    <text evidence="15">Belongs to the THEM4/THEM5 thioesterase family.</text>
</comment>
<comment type="catalytic activity">
    <reaction evidence="13">
        <text>(5Z,8Z,11Z,14Z)-eicosatetraenoyl-CoA + H2O = (5Z,8Z,11Z,14Z)-eicosatetraenoate + CoA + H(+)</text>
        <dbReference type="Rhea" id="RHEA:40151"/>
        <dbReference type="ChEBI" id="CHEBI:15377"/>
        <dbReference type="ChEBI" id="CHEBI:15378"/>
        <dbReference type="ChEBI" id="CHEBI:32395"/>
        <dbReference type="ChEBI" id="CHEBI:57287"/>
        <dbReference type="ChEBI" id="CHEBI:57368"/>
    </reaction>
    <physiologicalReaction direction="left-to-right" evidence="13">
        <dbReference type="Rhea" id="RHEA:40152"/>
    </physiologicalReaction>
</comment>
<accession>A0A448ISF4</accession>
<reference evidence="25 26" key="1">
    <citation type="submission" date="2018-12" db="EMBL/GenBank/DDBJ databases">
        <authorList>
            <consortium name="Pathogen Informatics"/>
        </authorList>
    </citation>
    <scope>NUCLEOTIDE SEQUENCE [LARGE SCALE GENOMIC DNA]</scope>
    <source>
        <strain evidence="25 26">NCTC10437</strain>
    </source>
</reference>
<dbReference type="SUPFAM" id="SSF54637">
    <property type="entry name" value="Thioesterase/thiol ester dehydrase-isomerase"/>
    <property type="match status" value="1"/>
</dbReference>
<evidence type="ECO:0000256" key="15">
    <source>
        <dbReference type="ARBA" id="ARBA00038456"/>
    </source>
</evidence>
<dbReference type="GO" id="GO:0016787">
    <property type="term" value="F:hydrolase activity"/>
    <property type="evidence" value="ECO:0007669"/>
    <property type="project" value="UniProtKB-KW"/>
</dbReference>
<dbReference type="Proteomes" id="UP000279306">
    <property type="component" value="Chromosome"/>
</dbReference>
<comment type="catalytic activity">
    <reaction evidence="23">
        <text>tetradecanoyl-CoA + H2O = tetradecanoate + CoA + H(+)</text>
        <dbReference type="Rhea" id="RHEA:40119"/>
        <dbReference type="ChEBI" id="CHEBI:15377"/>
        <dbReference type="ChEBI" id="CHEBI:15378"/>
        <dbReference type="ChEBI" id="CHEBI:30807"/>
        <dbReference type="ChEBI" id="CHEBI:57287"/>
        <dbReference type="ChEBI" id="CHEBI:57385"/>
    </reaction>
    <physiologicalReaction direction="left-to-right" evidence="23">
        <dbReference type="Rhea" id="RHEA:40120"/>
    </physiologicalReaction>
</comment>
<evidence type="ECO:0000256" key="23">
    <source>
        <dbReference type="ARBA" id="ARBA00048180"/>
    </source>
</evidence>
<evidence type="ECO:0000256" key="1">
    <source>
        <dbReference type="ARBA" id="ARBA00004170"/>
    </source>
</evidence>
<evidence type="ECO:0000256" key="21">
    <source>
        <dbReference type="ARBA" id="ARBA00047969"/>
    </source>
</evidence>
<evidence type="ECO:0000256" key="7">
    <source>
        <dbReference type="ARBA" id="ARBA00022801"/>
    </source>
</evidence>
<evidence type="ECO:0000256" key="13">
    <source>
        <dbReference type="ARBA" id="ARBA00035852"/>
    </source>
</evidence>
<dbReference type="PANTHER" id="PTHR12418">
    <property type="entry name" value="ACYL-COENZYME A THIOESTERASE THEM4"/>
    <property type="match status" value="1"/>
</dbReference>
<dbReference type="CDD" id="cd03443">
    <property type="entry name" value="PaaI_thioesterase"/>
    <property type="match status" value="1"/>
</dbReference>
<evidence type="ECO:0000313" key="25">
    <source>
        <dbReference type="EMBL" id="VEG55348.1"/>
    </source>
</evidence>
<dbReference type="EMBL" id="LR134356">
    <property type="protein sequence ID" value="VEG55348.1"/>
    <property type="molecule type" value="Genomic_DNA"/>
</dbReference>
<evidence type="ECO:0000256" key="20">
    <source>
        <dbReference type="ARBA" id="ARBA00047734"/>
    </source>
</evidence>
<dbReference type="STRING" id="1791.GCA_001049355_01080"/>
<sequence>MLDYTHVDGLSADDVARLRAVYEPLTGSVRELIDATIRTEVDEDVVAAAKAEIDSATARLRAAQKDGSFGIQFGAEGDSMPWGNAVIGVRNPTAPPLLIHKEPEGVATSDFYLGAAFEGPPGHVHGGVSAKILDHVLGDAASRPGVQRLTGTINVRYRRLTPLGRLHAEARVTHTDGFKTYAVGHIADKTGITVEAEAVFIEPKWARS</sequence>
<evidence type="ECO:0000259" key="24">
    <source>
        <dbReference type="Pfam" id="PF03061"/>
    </source>
</evidence>
<evidence type="ECO:0000256" key="17">
    <source>
        <dbReference type="ARBA" id="ARBA00040123"/>
    </source>
</evidence>
<evidence type="ECO:0000256" key="19">
    <source>
        <dbReference type="ARBA" id="ARBA00047588"/>
    </source>
</evidence>
<dbReference type="InterPro" id="IPR029069">
    <property type="entry name" value="HotDog_dom_sf"/>
</dbReference>
<feature type="domain" description="Thioesterase" evidence="24">
    <location>
        <begin position="122"/>
        <end position="178"/>
    </location>
</feature>
<evidence type="ECO:0000256" key="8">
    <source>
        <dbReference type="ARBA" id="ARBA00022832"/>
    </source>
</evidence>
<evidence type="ECO:0000256" key="2">
    <source>
        <dbReference type="ARBA" id="ARBA00004496"/>
    </source>
</evidence>
<dbReference type="InterPro" id="IPR006683">
    <property type="entry name" value="Thioestr_dom"/>
</dbReference>
<protein>
    <recommendedName>
        <fullName evidence="17">Acyl-coenzyme A thioesterase THEM4</fullName>
        <ecNumber evidence="16">3.1.2.2</ecNumber>
    </recommendedName>
    <alternativeName>
        <fullName evidence="18">Thioesterase superfamily member 4</fullName>
    </alternativeName>
</protein>
<evidence type="ECO:0000256" key="12">
    <source>
        <dbReference type="ARBA" id="ARBA00023273"/>
    </source>
</evidence>
<keyword evidence="10" id="KW-0443">Lipid metabolism</keyword>
<evidence type="ECO:0000256" key="22">
    <source>
        <dbReference type="ARBA" id="ARBA00048074"/>
    </source>
</evidence>
<keyword evidence="4" id="KW-1003">Cell membrane</keyword>
<keyword evidence="12" id="KW-0966">Cell projection</keyword>
<evidence type="ECO:0000256" key="4">
    <source>
        <dbReference type="ARBA" id="ARBA00022475"/>
    </source>
</evidence>
<dbReference type="Pfam" id="PF03061">
    <property type="entry name" value="4HBT"/>
    <property type="match status" value="1"/>
</dbReference>
<keyword evidence="5" id="KW-0963">Cytoplasm</keyword>
<evidence type="ECO:0000256" key="5">
    <source>
        <dbReference type="ARBA" id="ARBA00022490"/>
    </source>
</evidence>
<dbReference type="Gene3D" id="3.10.129.10">
    <property type="entry name" value="Hotdog Thioesterase"/>
    <property type="match status" value="1"/>
</dbReference>
<evidence type="ECO:0000256" key="3">
    <source>
        <dbReference type="ARBA" id="ARBA00004632"/>
    </source>
</evidence>
<proteinExistence type="inferred from homology"/>
<evidence type="ECO:0000256" key="10">
    <source>
        <dbReference type="ARBA" id="ARBA00023098"/>
    </source>
</evidence>
<evidence type="ECO:0000256" key="18">
    <source>
        <dbReference type="ARBA" id="ARBA00043210"/>
    </source>
</evidence>
<name>A0A448ISF4_MYCAU</name>
<keyword evidence="9" id="KW-0809">Transit peptide</keyword>
<comment type="catalytic activity">
    <reaction evidence="21">
        <text>decanoyl-CoA + H2O = decanoate + CoA + H(+)</text>
        <dbReference type="Rhea" id="RHEA:40059"/>
        <dbReference type="ChEBI" id="CHEBI:15377"/>
        <dbReference type="ChEBI" id="CHEBI:15378"/>
        <dbReference type="ChEBI" id="CHEBI:27689"/>
        <dbReference type="ChEBI" id="CHEBI:57287"/>
        <dbReference type="ChEBI" id="CHEBI:61430"/>
    </reaction>
    <physiologicalReaction direction="left-to-right" evidence="21">
        <dbReference type="Rhea" id="RHEA:40060"/>
    </physiologicalReaction>
</comment>
<organism evidence="25 26">
    <name type="scientific">Mycolicibacterium aurum</name>
    <name type="common">Mycobacterium aurum</name>
    <dbReference type="NCBI Taxonomy" id="1791"/>
    <lineage>
        <taxon>Bacteria</taxon>
        <taxon>Bacillati</taxon>
        <taxon>Actinomycetota</taxon>
        <taxon>Actinomycetes</taxon>
        <taxon>Mycobacteriales</taxon>
        <taxon>Mycobacteriaceae</taxon>
        <taxon>Mycolicibacterium</taxon>
    </lineage>
</organism>
<keyword evidence="6" id="KW-0053">Apoptosis</keyword>
<dbReference type="AlphaFoldDB" id="A0A448ISF4"/>
<dbReference type="RefSeq" id="WP_048631027.1">
    <property type="nucleotide sequence ID" value="NZ_CVQQ01000002.1"/>
</dbReference>
<dbReference type="PANTHER" id="PTHR12418:SF19">
    <property type="entry name" value="ACYL-COENZYME A THIOESTERASE THEM4"/>
    <property type="match status" value="1"/>
</dbReference>
<comment type="catalytic activity">
    <reaction evidence="22">
        <text>dodecanoyl-CoA + H2O = dodecanoate + CoA + H(+)</text>
        <dbReference type="Rhea" id="RHEA:30135"/>
        <dbReference type="ChEBI" id="CHEBI:15377"/>
        <dbReference type="ChEBI" id="CHEBI:15378"/>
        <dbReference type="ChEBI" id="CHEBI:18262"/>
        <dbReference type="ChEBI" id="CHEBI:57287"/>
        <dbReference type="ChEBI" id="CHEBI:57375"/>
    </reaction>
    <physiologicalReaction direction="left-to-right" evidence="22">
        <dbReference type="Rhea" id="RHEA:30136"/>
    </physiologicalReaction>
</comment>
<keyword evidence="11" id="KW-0472">Membrane</keyword>
<keyword evidence="8" id="KW-0276">Fatty acid metabolism</keyword>
<comment type="subcellular location">
    <subcellularLocation>
        <location evidence="3">Cell projection</location>
        <location evidence="3">Ruffle membrane</location>
    </subcellularLocation>
    <subcellularLocation>
        <location evidence="2">Cytoplasm</location>
    </subcellularLocation>
    <subcellularLocation>
        <location evidence="1">Membrane</location>
        <topology evidence="1">Peripheral membrane protein</topology>
    </subcellularLocation>
</comment>